<sequence>MLFPHLSTRYPTLNYLPANASRYRDSPANKNIDEHINPNPSIFLASPILPMGNSLTLQWAKNVATLVHVLHQSLTNAVGGGLTKTYDRYEACTEQ</sequence>
<protein>
    <submittedName>
        <fullName evidence="1">Uncharacterized protein</fullName>
    </submittedName>
</protein>
<gene>
    <name evidence="1" type="ORF">JTE88_02570</name>
</gene>
<dbReference type="Proteomes" id="UP000602653">
    <property type="component" value="Chromosome"/>
</dbReference>
<dbReference type="RefSeq" id="WP_204425185.1">
    <property type="nucleotide sequence ID" value="NZ_CP070228.1"/>
</dbReference>
<evidence type="ECO:0000313" key="2">
    <source>
        <dbReference type="Proteomes" id="UP000602653"/>
    </source>
</evidence>
<reference evidence="1 2" key="1">
    <citation type="submission" date="2021-02" db="EMBL/GenBank/DDBJ databases">
        <title>Complete Genome Sequence of Arcanobacterium phocisimile strain DSM 26142T from a harbour seal.</title>
        <authorList>
            <person name="Borowiak M."/>
            <person name="Alssahen M."/>
            <person name="Malorny B."/>
            <person name="Laemmler C."/>
            <person name="Siebert U."/>
            <person name="Ploetz M."/>
            <person name="Abdulmawjood A."/>
        </authorList>
    </citation>
    <scope>NUCLEOTIDE SEQUENCE [LARGE SCALE GENOMIC DNA]</scope>
    <source>
        <strain evidence="1 2">DSM 26142</strain>
    </source>
</reference>
<accession>A0ABX7IHN3</accession>
<dbReference type="EMBL" id="CP070228">
    <property type="protein sequence ID" value="QRV02643.1"/>
    <property type="molecule type" value="Genomic_DNA"/>
</dbReference>
<keyword evidence="2" id="KW-1185">Reference proteome</keyword>
<evidence type="ECO:0000313" key="1">
    <source>
        <dbReference type="EMBL" id="QRV02643.1"/>
    </source>
</evidence>
<proteinExistence type="predicted"/>
<organism evidence="1 2">
    <name type="scientific">Arcanobacterium phocisimile</name>
    <dbReference type="NCBI Taxonomy" id="1302235"/>
    <lineage>
        <taxon>Bacteria</taxon>
        <taxon>Bacillati</taxon>
        <taxon>Actinomycetota</taxon>
        <taxon>Actinomycetes</taxon>
        <taxon>Actinomycetales</taxon>
        <taxon>Actinomycetaceae</taxon>
        <taxon>Arcanobacterium</taxon>
    </lineage>
</organism>
<name>A0ABX7IHN3_9ACTO</name>